<evidence type="ECO:0000313" key="1">
    <source>
        <dbReference type="EMBL" id="MDP4300026.1"/>
    </source>
</evidence>
<dbReference type="RefSeq" id="WP_305748581.1">
    <property type="nucleotide sequence ID" value="NZ_JAUZEE010000002.1"/>
</dbReference>
<comment type="caution">
    <text evidence="1">The sequence shown here is derived from an EMBL/GenBank/DDBJ whole genome shotgun (WGS) entry which is preliminary data.</text>
</comment>
<gene>
    <name evidence="1" type="ORF">Q8X39_05215</name>
</gene>
<proteinExistence type="predicted"/>
<name>A0ABT9G0W3_LEPDI</name>
<sequence>MHQLVDGNGAEQSRVTVTMRADRSLHLLFEPLDFGGPRLPDVTYHLDANTVARAQLELGLLGREVFDDPASFVRVVLTQFDSLRQGMRWLREAGVWVQGPGPPRC</sequence>
<dbReference type="EMBL" id="JAUZEE010000002">
    <property type="protein sequence ID" value="MDP4300026.1"/>
    <property type="molecule type" value="Genomic_DNA"/>
</dbReference>
<accession>A0ABT9G0W3</accession>
<organism evidence="1 2">
    <name type="scientific">Leptothrix discophora</name>
    <dbReference type="NCBI Taxonomy" id="89"/>
    <lineage>
        <taxon>Bacteria</taxon>
        <taxon>Pseudomonadati</taxon>
        <taxon>Pseudomonadota</taxon>
        <taxon>Betaproteobacteria</taxon>
        <taxon>Burkholderiales</taxon>
        <taxon>Sphaerotilaceae</taxon>
        <taxon>Leptothrix</taxon>
    </lineage>
</organism>
<protein>
    <submittedName>
        <fullName evidence="1">Uncharacterized protein</fullName>
    </submittedName>
</protein>
<evidence type="ECO:0000313" key="2">
    <source>
        <dbReference type="Proteomes" id="UP001235760"/>
    </source>
</evidence>
<dbReference type="Proteomes" id="UP001235760">
    <property type="component" value="Unassembled WGS sequence"/>
</dbReference>
<keyword evidence="2" id="KW-1185">Reference proteome</keyword>
<reference evidence="1 2" key="1">
    <citation type="submission" date="2023-08" db="EMBL/GenBank/DDBJ databases">
        <authorList>
            <person name="Roldan D.M."/>
            <person name="Menes R.J."/>
        </authorList>
    </citation>
    <scope>NUCLEOTIDE SEQUENCE [LARGE SCALE GENOMIC DNA]</scope>
    <source>
        <strain evidence="1 2">CCM 2812</strain>
    </source>
</reference>